<dbReference type="Gene3D" id="3.30.1370.10">
    <property type="entry name" value="K Homology domain, type 1"/>
    <property type="match status" value="1"/>
</dbReference>
<dbReference type="PROSITE" id="PS50084">
    <property type="entry name" value="KH_TYPE_1"/>
    <property type="match status" value="1"/>
</dbReference>
<dbReference type="SUPFAM" id="SSF54211">
    <property type="entry name" value="Ribosomal protein S5 domain 2-like"/>
    <property type="match status" value="2"/>
</dbReference>
<evidence type="ECO:0000256" key="9">
    <source>
        <dbReference type="SAM" id="MobiDB-lite"/>
    </source>
</evidence>
<dbReference type="Pfam" id="PF01138">
    <property type="entry name" value="RNase_PH"/>
    <property type="match status" value="2"/>
</dbReference>
<dbReference type="InterPro" id="IPR003029">
    <property type="entry name" value="S1_domain"/>
</dbReference>
<dbReference type="Pfam" id="PF00575">
    <property type="entry name" value="S1"/>
    <property type="match status" value="1"/>
</dbReference>
<dbReference type="InterPro" id="IPR012162">
    <property type="entry name" value="PNPase"/>
</dbReference>
<evidence type="ECO:0000313" key="12">
    <source>
        <dbReference type="Proteomes" id="UP001466331"/>
    </source>
</evidence>
<keyword evidence="4 8" id="KW-0548">Nucleotidyltransferase</keyword>
<dbReference type="Pfam" id="PF03725">
    <property type="entry name" value="RNase_PH_C"/>
    <property type="match status" value="2"/>
</dbReference>
<dbReference type="Proteomes" id="UP001466331">
    <property type="component" value="Unassembled WGS sequence"/>
</dbReference>
<dbReference type="SMART" id="SM00316">
    <property type="entry name" value="S1"/>
    <property type="match status" value="1"/>
</dbReference>
<evidence type="ECO:0000256" key="4">
    <source>
        <dbReference type="ARBA" id="ARBA00022695"/>
    </source>
</evidence>
<evidence type="ECO:0000256" key="8">
    <source>
        <dbReference type="HAMAP-Rule" id="MF_01595"/>
    </source>
</evidence>
<reference evidence="11 12" key="1">
    <citation type="submission" date="2024-03" db="EMBL/GenBank/DDBJ databases">
        <title>Ignisphaera cupida sp. nov., a hyperthermophilic hydrolytic archaeon from a hot spring of Kamchatka, and proposal of Ignisphaeraceae fam. nov.</title>
        <authorList>
            <person name="Podosokorskaya O.A."/>
            <person name="Elcheninov A.G."/>
            <person name="Maltseva A.I."/>
            <person name="Zayulina K.S."/>
            <person name="Novikov A."/>
            <person name="Merkel A.Y."/>
        </authorList>
    </citation>
    <scope>NUCLEOTIDE SEQUENCE [LARGE SCALE GENOMIC DNA]</scope>
    <source>
        <strain evidence="11 12">38H-sp</strain>
    </source>
</reference>
<evidence type="ECO:0000256" key="1">
    <source>
        <dbReference type="ARBA" id="ARBA00007404"/>
    </source>
</evidence>
<dbReference type="Gene3D" id="3.30.230.70">
    <property type="entry name" value="GHMP Kinase, N-terminal domain"/>
    <property type="match status" value="2"/>
</dbReference>
<evidence type="ECO:0000256" key="2">
    <source>
        <dbReference type="ARBA" id="ARBA00022490"/>
    </source>
</evidence>
<dbReference type="SMART" id="SM00322">
    <property type="entry name" value="KH"/>
    <property type="match status" value="1"/>
</dbReference>
<proteinExistence type="inferred from homology"/>
<evidence type="ECO:0000256" key="5">
    <source>
        <dbReference type="ARBA" id="ARBA00022723"/>
    </source>
</evidence>
<dbReference type="CDD" id="cd11364">
    <property type="entry name" value="RNase_PH_PNPase_2"/>
    <property type="match status" value="1"/>
</dbReference>
<keyword evidence="2 8" id="KW-0963">Cytoplasm</keyword>
<evidence type="ECO:0000256" key="7">
    <source>
        <dbReference type="ARBA" id="ARBA00022884"/>
    </source>
</evidence>
<dbReference type="NCBIfam" id="TIGR03591">
    <property type="entry name" value="polynuc_phos"/>
    <property type="match status" value="1"/>
</dbReference>
<dbReference type="RefSeq" id="WP_420069258.1">
    <property type="nucleotide sequence ID" value="NZ_JBCHKQ010000002.1"/>
</dbReference>
<dbReference type="InterPro" id="IPR015848">
    <property type="entry name" value="PNPase_PH_RNA-bd_bac/org-type"/>
</dbReference>
<feature type="domain" description="S1 motif" evidence="10">
    <location>
        <begin position="619"/>
        <end position="687"/>
    </location>
</feature>
<feature type="compositionally biased region" description="Low complexity" evidence="9">
    <location>
        <begin position="701"/>
        <end position="712"/>
    </location>
</feature>
<dbReference type="EMBL" id="JBCHKQ010000002">
    <property type="protein sequence ID" value="MEM5947808.1"/>
    <property type="molecule type" value="Genomic_DNA"/>
</dbReference>
<dbReference type="SUPFAM" id="SSF55666">
    <property type="entry name" value="Ribonuclease PH domain 2-like"/>
    <property type="match status" value="2"/>
</dbReference>
<dbReference type="InterPro" id="IPR027408">
    <property type="entry name" value="PNPase/RNase_PH_dom_sf"/>
</dbReference>
<dbReference type="SUPFAM" id="SSF54791">
    <property type="entry name" value="Eukaryotic type KH-domain (KH-domain type I)"/>
    <property type="match status" value="1"/>
</dbReference>
<dbReference type="InterPro" id="IPR015847">
    <property type="entry name" value="ExoRNase_PH_dom2"/>
</dbReference>
<keyword evidence="6 8" id="KW-0460">Magnesium</keyword>
<feature type="region of interest" description="Disordered" evidence="9">
    <location>
        <begin position="690"/>
        <end position="712"/>
    </location>
</feature>
<dbReference type="PANTHER" id="PTHR11252">
    <property type="entry name" value="POLYRIBONUCLEOTIDE NUCLEOTIDYLTRANSFERASE"/>
    <property type="match status" value="1"/>
</dbReference>
<dbReference type="PROSITE" id="PS50126">
    <property type="entry name" value="S1"/>
    <property type="match status" value="1"/>
</dbReference>
<evidence type="ECO:0000313" key="11">
    <source>
        <dbReference type="EMBL" id="MEM5947808.1"/>
    </source>
</evidence>
<keyword evidence="12" id="KW-1185">Reference proteome</keyword>
<dbReference type="Gene3D" id="2.40.50.140">
    <property type="entry name" value="Nucleic acid-binding proteins"/>
    <property type="match status" value="1"/>
</dbReference>
<evidence type="ECO:0000256" key="3">
    <source>
        <dbReference type="ARBA" id="ARBA00022679"/>
    </source>
</evidence>
<dbReference type="CDD" id="cd04472">
    <property type="entry name" value="S1_PNPase"/>
    <property type="match status" value="1"/>
</dbReference>
<dbReference type="GO" id="GO:0004654">
    <property type="term" value="F:polyribonucleotide nucleotidyltransferase activity"/>
    <property type="evidence" value="ECO:0007669"/>
    <property type="project" value="UniProtKB-EC"/>
</dbReference>
<dbReference type="SUPFAM" id="SSF50249">
    <property type="entry name" value="Nucleic acid-binding proteins"/>
    <property type="match status" value="1"/>
</dbReference>
<dbReference type="InterPro" id="IPR020568">
    <property type="entry name" value="Ribosomal_Su5_D2-typ_SF"/>
</dbReference>
<dbReference type="CDD" id="cd11363">
    <property type="entry name" value="RNase_PH_PNPase_1"/>
    <property type="match status" value="1"/>
</dbReference>
<gene>
    <name evidence="8 11" type="primary">pnp</name>
    <name evidence="11" type="ORF">WKV44_04545</name>
</gene>
<dbReference type="InterPro" id="IPR001247">
    <property type="entry name" value="ExoRNase_PH_dom1"/>
</dbReference>
<comment type="function">
    <text evidence="8">Involved in mRNA degradation. Catalyzes the phosphorolysis of single-stranded polyribonucleotides processively in the 3'- to 5'-direction.</text>
</comment>
<dbReference type="Pfam" id="PF03726">
    <property type="entry name" value="PNPase"/>
    <property type="match status" value="1"/>
</dbReference>
<dbReference type="InterPro" id="IPR004087">
    <property type="entry name" value="KH_dom"/>
</dbReference>
<dbReference type="HAMAP" id="MF_01595">
    <property type="entry name" value="PNPase"/>
    <property type="match status" value="1"/>
</dbReference>
<dbReference type="PANTHER" id="PTHR11252:SF0">
    <property type="entry name" value="POLYRIBONUCLEOTIDE NUCLEOTIDYLTRANSFERASE 1, MITOCHONDRIAL"/>
    <property type="match status" value="1"/>
</dbReference>
<keyword evidence="3 8" id="KW-0808">Transferase</keyword>
<dbReference type="PIRSF" id="PIRSF005499">
    <property type="entry name" value="PNPase"/>
    <property type="match status" value="1"/>
</dbReference>
<organism evidence="11 12">
    <name type="scientific">Rarispira pelagica</name>
    <dbReference type="NCBI Taxonomy" id="3141764"/>
    <lineage>
        <taxon>Bacteria</taxon>
        <taxon>Pseudomonadati</taxon>
        <taxon>Spirochaetota</taxon>
        <taxon>Spirochaetia</taxon>
        <taxon>Winmispirales</taxon>
        <taxon>Winmispiraceae</taxon>
        <taxon>Rarispira</taxon>
    </lineage>
</organism>
<comment type="cofactor">
    <cofactor evidence="8">
        <name>Mg(2+)</name>
        <dbReference type="ChEBI" id="CHEBI:18420"/>
    </cofactor>
</comment>
<comment type="similarity">
    <text evidence="1 8">Belongs to the polyribonucleotide nucleotidyltransferase family.</text>
</comment>
<dbReference type="InterPro" id="IPR004088">
    <property type="entry name" value="KH_dom_type_1"/>
</dbReference>
<protein>
    <recommendedName>
        <fullName evidence="8">Polyribonucleotide nucleotidyltransferase</fullName>
        <ecNumber evidence="8">2.7.7.8</ecNumber>
    </recommendedName>
    <alternativeName>
        <fullName evidence="8">Polynucleotide phosphorylase</fullName>
        <shortName evidence="8">PNPase</shortName>
    </alternativeName>
</protein>
<dbReference type="EC" id="2.7.7.8" evidence="8"/>
<sequence>MEEKIIKIKLGREELILSTGKVAKQANGSVFATYGGTCVLATVCCGSDIKEDLDFVPLSVDYNEKYYAAGKIPGGFFKREGKPREKEILVSRLIDRPMRPLFSKQFKREIQIVPTTMSVDQINPPDVVAMVAASTAVTISDIPFDGPVGAVRVGLIDGNYIINPTFDEVERASLDIVVAGTIDGITMVEGGAKEVSEDQLVEAIEFARGSILDICKAQLELREAVGKEKLPLIESEEFSLENEIRDYAFSLLKEACFVKGKLNRNKAIKEVKDKVKEYFLERLEESDIKRFYSLLDDIEQEIVRSSILDNKLRTDGRGPEDIRPITCEIDVLPRTHGSALFTRGETQALAITTLGTVFDEQIMDDLEGDKRENFLLHYNFPPFSVGEVGRMMTGRREIGHGHLAHRALEAVIPSKEEFPYTLRVVSEILESNGSSSMATVCGGTLSLLNAGVPLKKPVAGIAMGMVTDGERTVVLSDILGEEDHLGDMDFKVAGTEDGITAFQMDIKVKNISPDTMRKALEQAKKGRLHILEIMNKAIDSPREEISEYAPRIIRFAVDPDKIGMLIGPGGKNIKHITEKYDVTINIDDDGSVVIYSKQKENAENAREHIDKLLEEPEVGKIYDGTVKRIVDFGAFIEFLPGKEGLCHISQMADYHVKSPHDIVKLDQSVQVKIIEIDKMGRVNLTMLVDKEQQPRGKTPSPRNNRPYNNRRK</sequence>
<keyword evidence="7 8" id="KW-0694">RNA-binding</keyword>
<comment type="catalytic activity">
    <reaction evidence="8">
        <text>RNA(n+1) + phosphate = RNA(n) + a ribonucleoside 5'-diphosphate</text>
        <dbReference type="Rhea" id="RHEA:22096"/>
        <dbReference type="Rhea" id="RHEA-COMP:14527"/>
        <dbReference type="Rhea" id="RHEA-COMP:17342"/>
        <dbReference type="ChEBI" id="CHEBI:43474"/>
        <dbReference type="ChEBI" id="CHEBI:57930"/>
        <dbReference type="ChEBI" id="CHEBI:140395"/>
        <dbReference type="EC" id="2.7.7.8"/>
    </reaction>
</comment>
<keyword evidence="5 8" id="KW-0479">Metal-binding</keyword>
<accession>A0ABU9UAY9</accession>
<feature type="binding site" evidence="8">
    <location>
        <position position="483"/>
    </location>
    <ligand>
        <name>Mg(2+)</name>
        <dbReference type="ChEBI" id="CHEBI:18420"/>
    </ligand>
</feature>
<evidence type="ECO:0000259" key="10">
    <source>
        <dbReference type="PROSITE" id="PS50126"/>
    </source>
</evidence>
<dbReference type="Pfam" id="PF00013">
    <property type="entry name" value="KH_1"/>
    <property type="match status" value="1"/>
</dbReference>
<comment type="caution">
    <text evidence="11">The sequence shown here is derived from an EMBL/GenBank/DDBJ whole genome shotgun (WGS) entry which is preliminary data.</text>
</comment>
<feature type="binding site" evidence="8">
    <location>
        <position position="489"/>
    </location>
    <ligand>
        <name>Mg(2+)</name>
        <dbReference type="ChEBI" id="CHEBI:18420"/>
    </ligand>
</feature>
<comment type="subcellular location">
    <subcellularLocation>
        <location evidence="8">Cytoplasm</location>
    </subcellularLocation>
</comment>
<dbReference type="CDD" id="cd02393">
    <property type="entry name" value="KH-I_PNPase"/>
    <property type="match status" value="1"/>
</dbReference>
<dbReference type="InterPro" id="IPR012340">
    <property type="entry name" value="NA-bd_OB-fold"/>
</dbReference>
<dbReference type="NCBIfam" id="NF008805">
    <property type="entry name" value="PRK11824.1"/>
    <property type="match status" value="1"/>
</dbReference>
<name>A0ABU9UAY9_9SPIR</name>
<evidence type="ECO:0000256" key="6">
    <source>
        <dbReference type="ARBA" id="ARBA00022842"/>
    </source>
</evidence>
<dbReference type="InterPro" id="IPR036345">
    <property type="entry name" value="ExoRNase_PH_dom2_sf"/>
</dbReference>
<dbReference type="InterPro" id="IPR036612">
    <property type="entry name" value="KH_dom_type_1_sf"/>
</dbReference>